<dbReference type="PROSITE" id="PS50885">
    <property type="entry name" value="HAMP"/>
    <property type="match status" value="1"/>
</dbReference>
<dbReference type="Proteomes" id="UP000000442">
    <property type="component" value="Chromosome"/>
</dbReference>
<sequence>MDTHITEINNSDVNYSSDPENIPLHQRPSISIRAKVAVSFSLFFLLSFTVTGWSYWILTKVETKIEFLEIADNYLVEIQQARRFEKNYLLYKTDLKEALEPLQKADDILTQNSGKIEKILGKVHFKTMVSFMAKYHDQLILLSSAKDDKEREAIVPMLRNFGSQMVSFAEEFVEKEQHSAKRMFLLAKRVPIYFMSALFILMVFVLTFLTRQLLLTLNRFMAYTRRIGEGDFTPIMPARKYKDEFTKLAEAFNHMTKELDHKHNVLLESHKLRAIGTLVAGVAHELNNPLNNTLLTASMLIEDFETLPDEEKMEMVHDVINETERAQKVVKNLLDFAREGETEIMALDLCKIVRDSTNLVVNQVKFAKVDLQLACDEHLPLIHGDDQKLKQVFVNLILNAVDALSPGGKIKIHVKKDDASRFVLVTVEDNGPGIPEHIQGRIFEPFFTTKTQNKGTGLGLSVSRGIVKKLGGYIRLASSKDRGTTFTVALPTTESAQPLTKPMP</sequence>
<dbReference type="AlphaFoldDB" id="C0QJI0"/>
<evidence type="ECO:0000256" key="5">
    <source>
        <dbReference type="ARBA" id="ARBA00022679"/>
    </source>
</evidence>
<dbReference type="InterPro" id="IPR036097">
    <property type="entry name" value="HisK_dim/P_sf"/>
</dbReference>
<evidence type="ECO:0000256" key="8">
    <source>
        <dbReference type="ARBA" id="ARBA00022840"/>
    </source>
</evidence>
<dbReference type="InterPro" id="IPR005467">
    <property type="entry name" value="His_kinase_dom"/>
</dbReference>
<evidence type="ECO:0000256" key="9">
    <source>
        <dbReference type="ARBA" id="ARBA00023012"/>
    </source>
</evidence>
<keyword evidence="7" id="KW-0418">Kinase</keyword>
<dbReference type="SMART" id="SM00388">
    <property type="entry name" value="HisKA"/>
    <property type="match status" value="1"/>
</dbReference>
<dbReference type="Pfam" id="PF00672">
    <property type="entry name" value="HAMP"/>
    <property type="match status" value="1"/>
</dbReference>
<dbReference type="SUPFAM" id="SSF55874">
    <property type="entry name" value="ATPase domain of HSP90 chaperone/DNA topoisomerase II/histidine kinase"/>
    <property type="match status" value="1"/>
</dbReference>
<evidence type="ECO:0000256" key="7">
    <source>
        <dbReference type="ARBA" id="ARBA00022777"/>
    </source>
</evidence>
<dbReference type="SUPFAM" id="SSF47384">
    <property type="entry name" value="Homodimeric domain of signal transducing histidine kinase"/>
    <property type="match status" value="1"/>
</dbReference>
<accession>C0QJI0</accession>
<evidence type="ECO:0000313" key="13">
    <source>
        <dbReference type="EMBL" id="ACN13833.1"/>
    </source>
</evidence>
<comment type="catalytic activity">
    <reaction evidence="1">
        <text>ATP + protein L-histidine = ADP + protein N-phospho-L-histidine.</text>
        <dbReference type="EC" id="2.7.13.3"/>
    </reaction>
</comment>
<feature type="transmembrane region" description="Helical" evidence="10">
    <location>
        <begin position="190"/>
        <end position="209"/>
    </location>
</feature>
<keyword evidence="5 13" id="KW-0808">Transferase</keyword>
<evidence type="ECO:0000256" key="4">
    <source>
        <dbReference type="ARBA" id="ARBA00022553"/>
    </source>
</evidence>
<dbReference type="PANTHER" id="PTHR43065">
    <property type="entry name" value="SENSOR HISTIDINE KINASE"/>
    <property type="match status" value="1"/>
</dbReference>
<evidence type="ECO:0000259" key="11">
    <source>
        <dbReference type="PROSITE" id="PS50109"/>
    </source>
</evidence>
<keyword evidence="14" id="KW-1185">Reference proteome</keyword>
<keyword evidence="10" id="KW-0812">Transmembrane</keyword>
<dbReference type="GO" id="GO:0016020">
    <property type="term" value="C:membrane"/>
    <property type="evidence" value="ECO:0007669"/>
    <property type="project" value="UniProtKB-SubCell"/>
</dbReference>
<dbReference type="Gene3D" id="6.10.340.10">
    <property type="match status" value="1"/>
</dbReference>
<dbReference type="PRINTS" id="PR00344">
    <property type="entry name" value="BCTRLSENSOR"/>
</dbReference>
<dbReference type="KEGG" id="dat:HRM2_07190"/>
<evidence type="ECO:0000256" key="1">
    <source>
        <dbReference type="ARBA" id="ARBA00000085"/>
    </source>
</evidence>
<keyword evidence="8" id="KW-0067">ATP-binding</keyword>
<gene>
    <name evidence="13" type="primary">mtrB</name>
    <name evidence="13" type="ordered locus">HRM2_07190</name>
</gene>
<keyword evidence="4" id="KW-0597">Phosphoprotein</keyword>
<dbReference type="RefSeq" id="WP_012663081.1">
    <property type="nucleotide sequence ID" value="NC_012108.1"/>
</dbReference>
<feature type="domain" description="Histidine kinase" evidence="11">
    <location>
        <begin position="281"/>
        <end position="494"/>
    </location>
</feature>
<dbReference type="InterPro" id="IPR003661">
    <property type="entry name" value="HisK_dim/P_dom"/>
</dbReference>
<dbReference type="GO" id="GO:0000155">
    <property type="term" value="F:phosphorelay sensor kinase activity"/>
    <property type="evidence" value="ECO:0007669"/>
    <property type="project" value="InterPro"/>
</dbReference>
<evidence type="ECO:0000256" key="6">
    <source>
        <dbReference type="ARBA" id="ARBA00022741"/>
    </source>
</evidence>
<keyword evidence="10" id="KW-0472">Membrane</keyword>
<feature type="transmembrane region" description="Helical" evidence="10">
    <location>
        <begin position="36"/>
        <end position="58"/>
    </location>
</feature>
<dbReference type="Pfam" id="PF00512">
    <property type="entry name" value="HisKA"/>
    <property type="match status" value="1"/>
</dbReference>
<dbReference type="SUPFAM" id="SSF158472">
    <property type="entry name" value="HAMP domain-like"/>
    <property type="match status" value="1"/>
</dbReference>
<feature type="domain" description="HAMP" evidence="12">
    <location>
        <begin position="211"/>
        <end position="264"/>
    </location>
</feature>
<dbReference type="Gene3D" id="3.30.565.10">
    <property type="entry name" value="Histidine kinase-like ATPase, C-terminal domain"/>
    <property type="match status" value="1"/>
</dbReference>
<dbReference type="GO" id="GO:0005524">
    <property type="term" value="F:ATP binding"/>
    <property type="evidence" value="ECO:0007669"/>
    <property type="project" value="UniProtKB-KW"/>
</dbReference>
<keyword evidence="10" id="KW-1133">Transmembrane helix</keyword>
<dbReference type="EC" id="2.7.13.3" evidence="3"/>
<evidence type="ECO:0000313" key="14">
    <source>
        <dbReference type="Proteomes" id="UP000000442"/>
    </source>
</evidence>
<dbReference type="HOGENOM" id="CLU_000445_89_29_7"/>
<dbReference type="SMART" id="SM00304">
    <property type="entry name" value="HAMP"/>
    <property type="match status" value="1"/>
</dbReference>
<protein>
    <recommendedName>
        <fullName evidence="3">histidine kinase</fullName>
        <ecNumber evidence="3">2.7.13.3</ecNumber>
    </recommendedName>
</protein>
<dbReference type="PROSITE" id="PS50109">
    <property type="entry name" value="HIS_KIN"/>
    <property type="match status" value="1"/>
</dbReference>
<dbReference type="InterPro" id="IPR003594">
    <property type="entry name" value="HATPase_dom"/>
</dbReference>
<dbReference type="OrthoDB" id="224978at2"/>
<dbReference type="eggNOG" id="COG4191">
    <property type="taxonomic scope" value="Bacteria"/>
</dbReference>
<dbReference type="EMBL" id="CP001087">
    <property type="protein sequence ID" value="ACN13833.1"/>
    <property type="molecule type" value="Genomic_DNA"/>
</dbReference>
<keyword evidence="9" id="KW-0902">Two-component regulatory system</keyword>
<dbReference type="Gene3D" id="1.10.287.130">
    <property type="match status" value="1"/>
</dbReference>
<proteinExistence type="predicted"/>
<dbReference type="eggNOG" id="COG3850">
    <property type="taxonomic scope" value="Bacteria"/>
</dbReference>
<dbReference type="STRING" id="177437.HRM2_07190"/>
<reference evidence="13 14" key="1">
    <citation type="journal article" date="2009" name="Environ. Microbiol.">
        <title>Genome sequence of Desulfobacterium autotrophicum HRM2, a marine sulfate reducer oxidizing organic carbon completely to carbon dioxide.</title>
        <authorList>
            <person name="Strittmatter A.W."/>
            <person name="Liesegang H."/>
            <person name="Rabus R."/>
            <person name="Decker I."/>
            <person name="Amann J."/>
            <person name="Andres S."/>
            <person name="Henne A."/>
            <person name="Fricke W.F."/>
            <person name="Martinez-Arias R."/>
            <person name="Bartels D."/>
            <person name="Goesmann A."/>
            <person name="Krause L."/>
            <person name="Puehler A."/>
            <person name="Klenk H.P."/>
            <person name="Richter M."/>
            <person name="Schuler M."/>
            <person name="Gloeckner F.O."/>
            <person name="Meyerdierks A."/>
            <person name="Gottschalk G."/>
            <person name="Amann R."/>
        </authorList>
    </citation>
    <scope>NUCLEOTIDE SEQUENCE [LARGE SCALE GENOMIC DNA]</scope>
    <source>
        <strain evidence="14">ATCC 43914 / DSM 3382 / HRM2</strain>
    </source>
</reference>
<evidence type="ECO:0000256" key="3">
    <source>
        <dbReference type="ARBA" id="ARBA00012438"/>
    </source>
</evidence>
<evidence type="ECO:0000256" key="10">
    <source>
        <dbReference type="SAM" id="Phobius"/>
    </source>
</evidence>
<dbReference type="InterPro" id="IPR004358">
    <property type="entry name" value="Sig_transdc_His_kin-like_C"/>
</dbReference>
<organism evidence="13 14">
    <name type="scientific">Desulforapulum autotrophicum (strain ATCC 43914 / DSM 3382 / VKM B-1955 / HRM2)</name>
    <name type="common">Desulfobacterium autotrophicum</name>
    <dbReference type="NCBI Taxonomy" id="177437"/>
    <lineage>
        <taxon>Bacteria</taxon>
        <taxon>Pseudomonadati</taxon>
        <taxon>Thermodesulfobacteriota</taxon>
        <taxon>Desulfobacteria</taxon>
        <taxon>Desulfobacterales</taxon>
        <taxon>Desulfobacteraceae</taxon>
        <taxon>Desulforapulum</taxon>
    </lineage>
</organism>
<dbReference type="SMART" id="SM00387">
    <property type="entry name" value="HATPase_c"/>
    <property type="match status" value="1"/>
</dbReference>
<name>C0QJI0_DESAH</name>
<dbReference type="InterPro" id="IPR036890">
    <property type="entry name" value="HATPase_C_sf"/>
</dbReference>
<evidence type="ECO:0000256" key="2">
    <source>
        <dbReference type="ARBA" id="ARBA00004370"/>
    </source>
</evidence>
<keyword evidence="6" id="KW-0547">Nucleotide-binding</keyword>
<dbReference type="PANTHER" id="PTHR43065:SF10">
    <property type="entry name" value="PEROXIDE STRESS-ACTIVATED HISTIDINE KINASE MAK3"/>
    <property type="match status" value="1"/>
</dbReference>
<comment type="subcellular location">
    <subcellularLocation>
        <location evidence="2">Membrane</location>
    </subcellularLocation>
</comment>
<dbReference type="CDD" id="cd06225">
    <property type="entry name" value="HAMP"/>
    <property type="match status" value="1"/>
</dbReference>
<dbReference type="Pfam" id="PF02518">
    <property type="entry name" value="HATPase_c"/>
    <property type="match status" value="1"/>
</dbReference>
<evidence type="ECO:0000259" key="12">
    <source>
        <dbReference type="PROSITE" id="PS50885"/>
    </source>
</evidence>
<dbReference type="InterPro" id="IPR003660">
    <property type="entry name" value="HAMP_dom"/>
</dbReference>